<dbReference type="Proteomes" id="UP000275749">
    <property type="component" value="Unassembled WGS sequence"/>
</dbReference>
<evidence type="ECO:0000313" key="3">
    <source>
        <dbReference type="Proteomes" id="UP000275749"/>
    </source>
</evidence>
<protein>
    <submittedName>
        <fullName evidence="2">Uncharacterized protein</fullName>
    </submittedName>
</protein>
<accession>A0A3N1ZUE4</accession>
<sequence>MSRGDVCPGCQEHGQARHEGSGAQELADLGIGRRELATAEKGRELVKIRRGVLGCQASAECARTSPAGRPGCTGWASRRAVVSHLSAAAFHGLPLPSKLDTVWLTRPGRRGGGHHRTGIQVVRAPLQVSEWGWQENLMVTTMDRTTIDIARNESFVMGVMVADAAMGGGCTPGQLRPALERARRWPGMAKARQVVDFADVRSESPYESWMRVLLSELDLGELTPQLVINDEHGNFVARVDGAPGRPEGGLRI</sequence>
<dbReference type="AlphaFoldDB" id="A0A3N1ZUE4"/>
<organism evidence="2 3">
    <name type="scientific">Luteococcus japonicus</name>
    <dbReference type="NCBI Taxonomy" id="33984"/>
    <lineage>
        <taxon>Bacteria</taxon>
        <taxon>Bacillati</taxon>
        <taxon>Actinomycetota</taxon>
        <taxon>Actinomycetes</taxon>
        <taxon>Propionibacteriales</taxon>
        <taxon>Propionibacteriaceae</taxon>
        <taxon>Luteococcus</taxon>
    </lineage>
</organism>
<feature type="region of interest" description="Disordered" evidence="1">
    <location>
        <begin position="1"/>
        <end position="23"/>
    </location>
</feature>
<comment type="caution">
    <text evidence="2">The sequence shown here is derived from an EMBL/GenBank/DDBJ whole genome shotgun (WGS) entry which is preliminary data.</text>
</comment>
<gene>
    <name evidence="2" type="ORF">EDD41_0975</name>
</gene>
<evidence type="ECO:0000313" key="2">
    <source>
        <dbReference type="EMBL" id="ROR53802.1"/>
    </source>
</evidence>
<dbReference type="EMBL" id="RKHG01000001">
    <property type="protein sequence ID" value="ROR53802.1"/>
    <property type="molecule type" value="Genomic_DNA"/>
</dbReference>
<reference evidence="2 3" key="1">
    <citation type="submission" date="2018-11" db="EMBL/GenBank/DDBJ databases">
        <title>Sequencing the genomes of 1000 actinobacteria strains.</title>
        <authorList>
            <person name="Klenk H.-P."/>
        </authorList>
    </citation>
    <scope>NUCLEOTIDE SEQUENCE [LARGE SCALE GENOMIC DNA]</scope>
    <source>
        <strain evidence="2 3">DSM 10546</strain>
    </source>
</reference>
<name>A0A3N1ZUE4_9ACTN</name>
<proteinExistence type="predicted"/>
<evidence type="ECO:0000256" key="1">
    <source>
        <dbReference type="SAM" id="MobiDB-lite"/>
    </source>
</evidence>